<dbReference type="InterPro" id="IPR004843">
    <property type="entry name" value="Calcineurin-like_PHP"/>
</dbReference>
<proteinExistence type="predicted"/>
<gene>
    <name evidence="3" type="ORF">BLGHR1_12243</name>
</gene>
<dbReference type="GO" id="GO:0004721">
    <property type="term" value="F:phosphoprotein phosphatase activity"/>
    <property type="evidence" value="ECO:0007669"/>
    <property type="project" value="TreeGrafter"/>
</dbReference>
<dbReference type="SUPFAM" id="SSF56300">
    <property type="entry name" value="Metallo-dependent phosphatases"/>
    <property type="match status" value="1"/>
</dbReference>
<dbReference type="PANTHER" id="PTHR32440">
    <property type="entry name" value="PHOSPHATASE DCR2-RELATED-RELATED"/>
    <property type="match status" value="1"/>
</dbReference>
<dbReference type="FunFam" id="3.60.21.10:FF:000054">
    <property type="entry name" value="DCR2p Phosphoesterase"/>
    <property type="match status" value="1"/>
</dbReference>
<keyword evidence="1" id="KW-0812">Transmembrane</keyword>
<dbReference type="PANTHER" id="PTHR32440:SF0">
    <property type="entry name" value="PHOSPHATASE DCR2-RELATED"/>
    <property type="match status" value="1"/>
</dbReference>
<dbReference type="CDD" id="cd07383">
    <property type="entry name" value="MPP_Dcr2"/>
    <property type="match status" value="1"/>
</dbReference>
<evidence type="ECO:0000256" key="1">
    <source>
        <dbReference type="SAM" id="Phobius"/>
    </source>
</evidence>
<feature type="domain" description="Calcineurin-like phosphoesterase" evidence="2">
    <location>
        <begin position="221"/>
        <end position="466"/>
    </location>
</feature>
<dbReference type="InterPro" id="IPR029052">
    <property type="entry name" value="Metallo-depent_PP-like"/>
</dbReference>
<reference evidence="3 4" key="1">
    <citation type="submission" date="2017-11" db="EMBL/GenBank/DDBJ databases">
        <authorList>
            <person name="Kracher B."/>
        </authorList>
    </citation>
    <scope>NUCLEOTIDE SEQUENCE [LARGE SCALE GENOMIC DNA]</scope>
    <source>
        <strain evidence="3 4">RACE1</strain>
    </source>
</reference>
<dbReference type="VEuPathDB" id="FungiDB:BLGHR1_12243"/>
<sequence length="550" mass="61740">MTRRIACNPVRTVCQLAATATLVFIFVYFLDSRFRVLPTSIHKHFLTHYPGLVITDITVSYCSGIYLLTSCNLHPKRWYRVEKDLYLGSGWIRSAYVYIERKKEEDLLPEDRVVFDVTVGRLNPNAGVQVEEDTIWESRPMGLWLKRSAKRHASDSNQAVTAVEVLFGADAVDPRIGWHLVGTAMLLNTKGEKFEARLSVRKGKETEVPKPIPKINEHGKFKIMQAADLHISTGTGKCRDPQPPETAQNCEADPRTIEFMEKLLDTEQPDLVILSGDQVNGETAPDAQSAIFKYAYILVERKIPFASIFGNHDDEGSLSRNTQMDIIESLPYSLASAGPTSIDGVGNYYVEVHAHGSKHSAITIYLLDSHSYSPDERNFKGYDWLKKNQIDWFKATSTELKRSHEGYSHIHMDLAFIHIPLPEFRDKSLPRQGEWREGVTAPVFNSGFRDALVEQGVLLLGCGHDHANEYCALSSNDQSNPALWMCYAGGAGFGGYGGYGGYQRRIRFYEVDVNEARITTWKRVEGGVEANVKVDEQVIVDGGRIKGMSP</sequence>
<dbReference type="GO" id="GO:0005737">
    <property type="term" value="C:cytoplasm"/>
    <property type="evidence" value="ECO:0007669"/>
    <property type="project" value="TreeGrafter"/>
</dbReference>
<accession>A0A383UNU0</accession>
<keyword evidence="1" id="KW-1133">Transmembrane helix</keyword>
<keyword evidence="1" id="KW-0472">Membrane</keyword>
<dbReference type="Gene3D" id="3.60.21.10">
    <property type="match status" value="1"/>
</dbReference>
<feature type="transmembrane region" description="Helical" evidence="1">
    <location>
        <begin position="12"/>
        <end position="29"/>
    </location>
</feature>
<dbReference type="AlphaFoldDB" id="A0A383UNU0"/>
<evidence type="ECO:0000313" key="4">
    <source>
        <dbReference type="Proteomes" id="UP000275772"/>
    </source>
</evidence>
<evidence type="ECO:0000259" key="2">
    <source>
        <dbReference type="Pfam" id="PF00149"/>
    </source>
</evidence>
<name>A0A383UNU0_BLUHO</name>
<protein>
    <recommendedName>
        <fullName evidence="2">Calcineurin-like phosphoesterase domain-containing protein</fullName>
    </recommendedName>
</protein>
<dbReference type="EMBL" id="UNSH01000036">
    <property type="protein sequence ID" value="SZF01476.1"/>
    <property type="molecule type" value="Genomic_DNA"/>
</dbReference>
<evidence type="ECO:0000313" key="3">
    <source>
        <dbReference type="EMBL" id="SZF01476.1"/>
    </source>
</evidence>
<organism evidence="3 4">
    <name type="scientific">Blumeria hordei</name>
    <name type="common">Barley powdery mildew</name>
    <name type="synonym">Blumeria graminis f. sp. hordei</name>
    <dbReference type="NCBI Taxonomy" id="2867405"/>
    <lineage>
        <taxon>Eukaryota</taxon>
        <taxon>Fungi</taxon>
        <taxon>Dikarya</taxon>
        <taxon>Ascomycota</taxon>
        <taxon>Pezizomycotina</taxon>
        <taxon>Leotiomycetes</taxon>
        <taxon>Erysiphales</taxon>
        <taxon>Erysiphaceae</taxon>
        <taxon>Blumeria</taxon>
    </lineage>
</organism>
<dbReference type="Proteomes" id="UP000275772">
    <property type="component" value="Unassembled WGS sequence"/>
</dbReference>
<dbReference type="Pfam" id="PF00149">
    <property type="entry name" value="Metallophos"/>
    <property type="match status" value="1"/>
</dbReference>